<comment type="similarity">
    <text evidence="7">Belongs to the major facilitator superfamily. Sugar transporter (TC 2.A.1.1) family. Trehalose transporter subfamily.</text>
</comment>
<name>A0A7R9HVN5_9NEOP</name>
<dbReference type="InterPro" id="IPR005829">
    <property type="entry name" value="Sugar_transporter_CS"/>
</dbReference>
<dbReference type="PRINTS" id="PR00171">
    <property type="entry name" value="SUGRTRNSPORT"/>
</dbReference>
<evidence type="ECO:0000259" key="9">
    <source>
        <dbReference type="PROSITE" id="PS50850"/>
    </source>
</evidence>
<evidence type="ECO:0000256" key="8">
    <source>
        <dbReference type="SAM" id="Phobius"/>
    </source>
</evidence>
<evidence type="ECO:0000256" key="1">
    <source>
        <dbReference type="ARBA" id="ARBA00004651"/>
    </source>
</evidence>
<dbReference type="GO" id="GO:0051119">
    <property type="term" value="F:sugar transmembrane transporter activity"/>
    <property type="evidence" value="ECO:0007669"/>
    <property type="project" value="InterPro"/>
</dbReference>
<dbReference type="GO" id="GO:0005886">
    <property type="term" value="C:plasma membrane"/>
    <property type="evidence" value="ECO:0007669"/>
    <property type="project" value="UniProtKB-SubCell"/>
</dbReference>
<feature type="transmembrane region" description="Helical" evidence="8">
    <location>
        <begin position="303"/>
        <end position="323"/>
    </location>
</feature>
<gene>
    <name evidence="10" type="ORF">TBIB3V08_LOCUS324</name>
</gene>
<feature type="transmembrane region" description="Helical" evidence="8">
    <location>
        <begin position="236"/>
        <end position="256"/>
    </location>
</feature>
<feature type="transmembrane region" description="Helical" evidence="8">
    <location>
        <begin position="636"/>
        <end position="657"/>
    </location>
</feature>
<evidence type="ECO:0000256" key="6">
    <source>
        <dbReference type="ARBA" id="ARBA00023180"/>
    </source>
</evidence>
<dbReference type="PANTHER" id="PTHR48021">
    <property type="match status" value="1"/>
</dbReference>
<sequence length="676" mass="74736">MKGESEINCAIIRLEKGYKTRLAEKHWLIRPNNSIPVTSLGQTAEWSELVRRTGEGDKKAHGGHFEVTFQPLPLLQPSVITSSDIRELIESSPYVQACQLYGLKRSHDSTYEYVKVKLLTSLALVVLNSTAEDGEIEVRISGDALSADLHVPGENMLSFIVCVHLRATKNTFCVSYPKARSGYPNTYNNSIGMRKIRSAVPVSTNLETNIQEYSEANEKLRPSSLQSAPANKLPQYAAAITATMGGFAMGTVLGWSAPAVEKIKEIVPLTKNDISWIGSIANLGGALVMLPMAFILDRLGRRVTMLGLAPPLFGGWMLIALFSKVPIYIAGRFITGLFGAAYSVAGPVYNGEIAQKEIRGTLGVFYQLFLCAGILFSYIVGYVADLTTLSCVCSAIPVLFFVVFYFMPETPLYLLMKNKREEAIKSLQWLRGRHYNIESELNDLEDFVRETKMKNVKLKDVLKSRAAIRGLIISAGVMMCQQLSGIKAVVFYAVTIFKDAGSTLDPYICTIIVGAVLTGATGLSAFVVDRFGRRRLLLMSHVCTTTCLASLGYYFYVKEHNPDQATGIGWLPLSSMCIYLITYTMGSGACSWVILGEIFPNEIKGMAGSFSAFVNWFLAFVVTVSFPYMVNDLGSAWAFWIFSMFSFLGLLFVWFCVIETKGKTLEEIQKELSKTK</sequence>
<feature type="domain" description="Major facilitator superfamily (MFS) profile" evidence="9">
    <location>
        <begin position="234"/>
        <end position="661"/>
    </location>
</feature>
<evidence type="ECO:0000256" key="7">
    <source>
        <dbReference type="ARBA" id="ARBA00024348"/>
    </source>
</evidence>
<feature type="transmembrane region" description="Helical" evidence="8">
    <location>
        <begin position="535"/>
        <end position="556"/>
    </location>
</feature>
<evidence type="ECO:0000256" key="2">
    <source>
        <dbReference type="ARBA" id="ARBA00022475"/>
    </source>
</evidence>
<feature type="transmembrane region" description="Helical" evidence="8">
    <location>
        <begin position="466"/>
        <end position="484"/>
    </location>
</feature>
<dbReference type="AlphaFoldDB" id="A0A7R9HVN5"/>
<feature type="transmembrane region" description="Helical" evidence="8">
    <location>
        <begin position="568"/>
        <end position="595"/>
    </location>
</feature>
<feature type="transmembrane region" description="Helical" evidence="8">
    <location>
        <begin position="386"/>
        <end position="407"/>
    </location>
</feature>
<evidence type="ECO:0000256" key="5">
    <source>
        <dbReference type="ARBA" id="ARBA00023136"/>
    </source>
</evidence>
<dbReference type="InterPro" id="IPR020846">
    <property type="entry name" value="MFS_dom"/>
</dbReference>
<feature type="transmembrane region" description="Helical" evidence="8">
    <location>
        <begin position="361"/>
        <end position="380"/>
    </location>
</feature>
<accession>A0A7R9HVN5</accession>
<dbReference type="Pfam" id="PF00083">
    <property type="entry name" value="Sugar_tr"/>
    <property type="match status" value="1"/>
</dbReference>
<organism evidence="10">
    <name type="scientific">Timema bartmani</name>
    <dbReference type="NCBI Taxonomy" id="61472"/>
    <lineage>
        <taxon>Eukaryota</taxon>
        <taxon>Metazoa</taxon>
        <taxon>Ecdysozoa</taxon>
        <taxon>Arthropoda</taxon>
        <taxon>Hexapoda</taxon>
        <taxon>Insecta</taxon>
        <taxon>Pterygota</taxon>
        <taxon>Neoptera</taxon>
        <taxon>Polyneoptera</taxon>
        <taxon>Phasmatodea</taxon>
        <taxon>Timematodea</taxon>
        <taxon>Timematoidea</taxon>
        <taxon>Timematidae</taxon>
        <taxon>Timema</taxon>
    </lineage>
</organism>
<dbReference type="EMBL" id="OD564307">
    <property type="protein sequence ID" value="CAD7437718.1"/>
    <property type="molecule type" value="Genomic_DNA"/>
</dbReference>
<feature type="transmembrane region" description="Helical" evidence="8">
    <location>
        <begin position="607"/>
        <end position="630"/>
    </location>
</feature>
<dbReference type="InterPro" id="IPR036259">
    <property type="entry name" value="MFS_trans_sf"/>
</dbReference>
<dbReference type="CDD" id="cd17358">
    <property type="entry name" value="MFS_GLUT6_8_Class3_like"/>
    <property type="match status" value="1"/>
</dbReference>
<dbReference type="InterPro" id="IPR050549">
    <property type="entry name" value="MFS_Trehalose_Transporter"/>
</dbReference>
<dbReference type="InterPro" id="IPR044775">
    <property type="entry name" value="MFS_ERD6/Tret1-like"/>
</dbReference>
<feature type="transmembrane region" description="Helical" evidence="8">
    <location>
        <begin position="329"/>
        <end position="349"/>
    </location>
</feature>
<reference evidence="10" key="1">
    <citation type="submission" date="2020-11" db="EMBL/GenBank/DDBJ databases">
        <authorList>
            <person name="Tran Van P."/>
        </authorList>
    </citation>
    <scope>NUCLEOTIDE SEQUENCE</scope>
</reference>
<dbReference type="Gene3D" id="1.20.1250.20">
    <property type="entry name" value="MFS general substrate transporter like domains"/>
    <property type="match status" value="1"/>
</dbReference>
<comment type="subcellular location">
    <subcellularLocation>
        <location evidence="1">Cell membrane</location>
        <topology evidence="1">Multi-pass membrane protein</topology>
    </subcellularLocation>
</comment>
<dbReference type="SUPFAM" id="SSF103473">
    <property type="entry name" value="MFS general substrate transporter"/>
    <property type="match status" value="1"/>
</dbReference>
<proteinExistence type="inferred from homology"/>
<feature type="transmembrane region" description="Helical" evidence="8">
    <location>
        <begin position="504"/>
        <end position="528"/>
    </location>
</feature>
<protein>
    <recommendedName>
        <fullName evidence="9">Major facilitator superfamily (MFS) profile domain-containing protein</fullName>
    </recommendedName>
</protein>
<keyword evidence="3 8" id="KW-0812">Transmembrane</keyword>
<dbReference type="NCBIfam" id="TIGR00879">
    <property type="entry name" value="SP"/>
    <property type="match status" value="1"/>
</dbReference>
<dbReference type="InterPro" id="IPR005828">
    <property type="entry name" value="MFS_sugar_transport-like"/>
</dbReference>
<keyword evidence="2" id="KW-1003">Cell membrane</keyword>
<keyword evidence="5 8" id="KW-0472">Membrane</keyword>
<keyword evidence="6" id="KW-0325">Glycoprotein</keyword>
<evidence type="ECO:0000256" key="4">
    <source>
        <dbReference type="ARBA" id="ARBA00022989"/>
    </source>
</evidence>
<dbReference type="PANTHER" id="PTHR48021:SF1">
    <property type="entry name" value="GH07001P-RELATED"/>
    <property type="match status" value="1"/>
</dbReference>
<feature type="transmembrane region" description="Helical" evidence="8">
    <location>
        <begin position="276"/>
        <end position="296"/>
    </location>
</feature>
<dbReference type="FunFam" id="1.20.1250.20:FF:000055">
    <property type="entry name" value="Facilitated trehalose transporter Tret1-2 homolog"/>
    <property type="match status" value="1"/>
</dbReference>
<dbReference type="PROSITE" id="PS00216">
    <property type="entry name" value="SUGAR_TRANSPORT_1"/>
    <property type="match status" value="2"/>
</dbReference>
<keyword evidence="4 8" id="KW-1133">Transmembrane helix</keyword>
<dbReference type="InterPro" id="IPR003663">
    <property type="entry name" value="Sugar/inositol_transpt"/>
</dbReference>
<dbReference type="PROSITE" id="PS50850">
    <property type="entry name" value="MFS"/>
    <property type="match status" value="1"/>
</dbReference>
<evidence type="ECO:0000313" key="10">
    <source>
        <dbReference type="EMBL" id="CAD7437718.1"/>
    </source>
</evidence>
<evidence type="ECO:0000256" key="3">
    <source>
        <dbReference type="ARBA" id="ARBA00022692"/>
    </source>
</evidence>